<dbReference type="Gene3D" id="3.40.50.300">
    <property type="entry name" value="P-loop containing nucleotide triphosphate hydrolases"/>
    <property type="match status" value="1"/>
</dbReference>
<dbReference type="GO" id="GO:0019319">
    <property type="term" value="P:hexose biosynthetic process"/>
    <property type="evidence" value="ECO:0007669"/>
    <property type="project" value="TreeGrafter"/>
</dbReference>
<dbReference type="PANTHER" id="PTHR15723:SF0">
    <property type="entry name" value="CARBOHYDRATE SULFOTRANSFERASE 15"/>
    <property type="match status" value="1"/>
</dbReference>
<dbReference type="InterPro" id="IPR000863">
    <property type="entry name" value="Sulfotransferase_dom"/>
</dbReference>
<dbReference type="PANTHER" id="PTHR15723">
    <property type="entry name" value="CARBOHYDRATE SULFOTRANSFERASE 15"/>
    <property type="match status" value="1"/>
</dbReference>
<dbReference type="AlphaFoldDB" id="A0AAD9IWN2"/>
<dbReference type="Pfam" id="PF00685">
    <property type="entry name" value="Sulfotransfer_1"/>
    <property type="match status" value="1"/>
</dbReference>
<keyword evidence="3" id="KW-1185">Reference proteome</keyword>
<dbReference type="InterPro" id="IPR027417">
    <property type="entry name" value="P-loop_NTPase"/>
</dbReference>
<dbReference type="GO" id="GO:0050659">
    <property type="term" value="F:N-acetylgalactosamine 4-sulfate 6-O-sulfotransferase activity"/>
    <property type="evidence" value="ECO:0007669"/>
    <property type="project" value="TreeGrafter"/>
</dbReference>
<evidence type="ECO:0000259" key="1">
    <source>
        <dbReference type="Pfam" id="PF00685"/>
    </source>
</evidence>
<protein>
    <recommendedName>
        <fullName evidence="1">Sulfotransferase domain-containing protein</fullName>
    </recommendedName>
</protein>
<evidence type="ECO:0000313" key="3">
    <source>
        <dbReference type="Proteomes" id="UP001208570"/>
    </source>
</evidence>
<dbReference type="InterPro" id="IPR052654">
    <property type="entry name" value="CS_Sulfotransferase"/>
</dbReference>
<comment type="caution">
    <text evidence="2">The sequence shown here is derived from an EMBL/GenBank/DDBJ whole genome shotgun (WGS) entry which is preliminary data.</text>
</comment>
<reference evidence="2" key="1">
    <citation type="journal article" date="2023" name="Mol. Biol. Evol.">
        <title>Third-Generation Sequencing Reveals the Adaptive Role of the Epigenome in Three Deep-Sea Polychaetes.</title>
        <authorList>
            <person name="Perez M."/>
            <person name="Aroh O."/>
            <person name="Sun Y."/>
            <person name="Lan Y."/>
            <person name="Juniper S.K."/>
            <person name="Young C.R."/>
            <person name="Angers B."/>
            <person name="Qian P.Y."/>
        </authorList>
    </citation>
    <scope>NUCLEOTIDE SEQUENCE</scope>
    <source>
        <strain evidence="2">P08H-3</strain>
    </source>
</reference>
<sequence length="320" mass="37433">MLQPSFGKLEQIFTDRLQRHGSNARRTRCLPYFYVIGASKSGTTDFFENLIRHPNIAEPAAKEPTWWNARLGGSANARFRDYVDLFDVAAEQIWQTWKVSHIQSLTGEATPSYCYDNDGWRLIPGNRDLDEPRYGVPHVIRHVTPSAKIILLLRDPTERVYSHYRNVKPQDRPEVFHDHVIKALRLLTDCFRNRTIRGCFYDPKVNRDILPLHMRASLYAVMLHDWLTVFPRKQILVIKSERYFSDRVDVLNKAYAFLGLKKLPDDLARVITGGYIINDKRKRGVSMVPMLSETKRLLDDFLKPFNERLRLLLGDEFTWK</sequence>
<proteinExistence type="predicted"/>
<name>A0AAD9IWN2_9ANNE</name>
<gene>
    <name evidence="2" type="ORF">LSH36_1007g01035</name>
</gene>
<dbReference type="EMBL" id="JAODUP010001007">
    <property type="protein sequence ID" value="KAK2141996.1"/>
    <property type="molecule type" value="Genomic_DNA"/>
</dbReference>
<accession>A0AAD9IWN2</accession>
<organism evidence="2 3">
    <name type="scientific">Paralvinella palmiformis</name>
    <dbReference type="NCBI Taxonomy" id="53620"/>
    <lineage>
        <taxon>Eukaryota</taxon>
        <taxon>Metazoa</taxon>
        <taxon>Spiralia</taxon>
        <taxon>Lophotrochozoa</taxon>
        <taxon>Annelida</taxon>
        <taxon>Polychaeta</taxon>
        <taxon>Sedentaria</taxon>
        <taxon>Canalipalpata</taxon>
        <taxon>Terebellida</taxon>
        <taxon>Terebelliformia</taxon>
        <taxon>Alvinellidae</taxon>
        <taxon>Paralvinella</taxon>
    </lineage>
</organism>
<dbReference type="SUPFAM" id="SSF52540">
    <property type="entry name" value="P-loop containing nucleoside triphosphate hydrolases"/>
    <property type="match status" value="1"/>
</dbReference>
<dbReference type="Proteomes" id="UP001208570">
    <property type="component" value="Unassembled WGS sequence"/>
</dbReference>
<evidence type="ECO:0000313" key="2">
    <source>
        <dbReference type="EMBL" id="KAK2141996.1"/>
    </source>
</evidence>
<feature type="domain" description="Sulfotransferase" evidence="1">
    <location>
        <begin position="35"/>
        <end position="272"/>
    </location>
</feature>